<dbReference type="OrthoDB" id="2117972at2759"/>
<feature type="domain" description="F-box protein Hrt3/FBXO9 C-terminal" evidence="3">
    <location>
        <begin position="222"/>
        <end position="371"/>
    </location>
</feature>
<sequence>MTVSTDSELSRFREEWIKEVQTRKSQASSSPAGAPVEQGLRPPSRSFSSSKRIHPGHPPALLSALQIYRQAVDAETRGSLDEALLLYRRAFRLDANVDRAYDRVANQPSPTHVSTQRSEEKPARSSEAIKAMTSIVSSFPSGHVAFFPEDETSGVPIELLPVELIIRILRVLGRLGDYSSIESFASVSRKARLISLESTIWRDITSRLYVFPQIRRGQSFPEIVRSKYDNDYRQATIEHPRLRFDGVYIAVCHYIRPGQSENAWVNVSHLVTYHRYLRFLPEGTVLSLLANDDNPSDIVRSLKPSYRRPGFFIGSWSLSGPTVLVRDLVDPRGLVVNYGFTMDLNLKSKPLGRWNKLEMIQYGTIRLETGETDFLPLRHERPFWFSRVRMYDREA</sequence>
<organism evidence="4 5">
    <name type="scientific">Hydnum rufescens UP504</name>
    <dbReference type="NCBI Taxonomy" id="1448309"/>
    <lineage>
        <taxon>Eukaryota</taxon>
        <taxon>Fungi</taxon>
        <taxon>Dikarya</taxon>
        <taxon>Basidiomycota</taxon>
        <taxon>Agaricomycotina</taxon>
        <taxon>Agaricomycetes</taxon>
        <taxon>Cantharellales</taxon>
        <taxon>Hydnaceae</taxon>
        <taxon>Hydnum</taxon>
    </lineage>
</organism>
<dbReference type="AlphaFoldDB" id="A0A9P6ASN7"/>
<gene>
    <name evidence="4" type="ORF">BS47DRAFT_1486965</name>
</gene>
<dbReference type="EMBL" id="MU129003">
    <property type="protein sequence ID" value="KAF9511228.1"/>
    <property type="molecule type" value="Genomic_DNA"/>
</dbReference>
<evidence type="ECO:0000313" key="5">
    <source>
        <dbReference type="Proteomes" id="UP000886523"/>
    </source>
</evidence>
<evidence type="ECO:0000313" key="4">
    <source>
        <dbReference type="EMBL" id="KAF9511228.1"/>
    </source>
</evidence>
<name>A0A9P6ASN7_9AGAM</name>
<keyword evidence="5" id="KW-1185">Reference proteome</keyword>
<comment type="caution">
    <text evidence="4">The sequence shown here is derived from an EMBL/GenBank/DDBJ whole genome shotgun (WGS) entry which is preliminary data.</text>
</comment>
<dbReference type="Pfam" id="PF19270">
    <property type="entry name" value="FBO_C"/>
    <property type="match status" value="1"/>
</dbReference>
<feature type="region of interest" description="Disordered" evidence="2">
    <location>
        <begin position="102"/>
        <end position="125"/>
    </location>
</feature>
<evidence type="ECO:0000256" key="1">
    <source>
        <dbReference type="ARBA" id="ARBA00022786"/>
    </source>
</evidence>
<reference evidence="4" key="1">
    <citation type="journal article" date="2020" name="Nat. Commun.">
        <title>Large-scale genome sequencing of mycorrhizal fungi provides insights into the early evolution of symbiotic traits.</title>
        <authorList>
            <person name="Miyauchi S."/>
            <person name="Kiss E."/>
            <person name="Kuo A."/>
            <person name="Drula E."/>
            <person name="Kohler A."/>
            <person name="Sanchez-Garcia M."/>
            <person name="Morin E."/>
            <person name="Andreopoulos B."/>
            <person name="Barry K.W."/>
            <person name="Bonito G."/>
            <person name="Buee M."/>
            <person name="Carver A."/>
            <person name="Chen C."/>
            <person name="Cichocki N."/>
            <person name="Clum A."/>
            <person name="Culley D."/>
            <person name="Crous P.W."/>
            <person name="Fauchery L."/>
            <person name="Girlanda M."/>
            <person name="Hayes R.D."/>
            <person name="Keri Z."/>
            <person name="LaButti K."/>
            <person name="Lipzen A."/>
            <person name="Lombard V."/>
            <person name="Magnuson J."/>
            <person name="Maillard F."/>
            <person name="Murat C."/>
            <person name="Nolan M."/>
            <person name="Ohm R.A."/>
            <person name="Pangilinan J."/>
            <person name="Pereira M.F."/>
            <person name="Perotto S."/>
            <person name="Peter M."/>
            <person name="Pfister S."/>
            <person name="Riley R."/>
            <person name="Sitrit Y."/>
            <person name="Stielow J.B."/>
            <person name="Szollosi G."/>
            <person name="Zifcakova L."/>
            <person name="Stursova M."/>
            <person name="Spatafora J.W."/>
            <person name="Tedersoo L."/>
            <person name="Vaario L.M."/>
            <person name="Yamada A."/>
            <person name="Yan M."/>
            <person name="Wang P."/>
            <person name="Xu J."/>
            <person name="Bruns T."/>
            <person name="Baldrian P."/>
            <person name="Vilgalys R."/>
            <person name="Dunand C."/>
            <person name="Henrissat B."/>
            <person name="Grigoriev I.V."/>
            <person name="Hibbett D."/>
            <person name="Nagy L.G."/>
            <person name="Martin F.M."/>
        </authorList>
    </citation>
    <scope>NUCLEOTIDE SEQUENCE</scope>
    <source>
        <strain evidence="4">UP504</strain>
    </source>
</reference>
<feature type="compositionally biased region" description="Low complexity" evidence="2">
    <location>
        <begin position="41"/>
        <end position="50"/>
    </location>
</feature>
<evidence type="ECO:0000256" key="2">
    <source>
        <dbReference type="SAM" id="MobiDB-lite"/>
    </source>
</evidence>
<protein>
    <recommendedName>
        <fullName evidence="3">F-box protein Hrt3/FBXO9 C-terminal domain-containing protein</fullName>
    </recommendedName>
</protein>
<dbReference type="InterPro" id="IPR036047">
    <property type="entry name" value="F-box-like_dom_sf"/>
</dbReference>
<proteinExistence type="predicted"/>
<accession>A0A9P6ASN7</accession>
<dbReference type="InterPro" id="IPR045464">
    <property type="entry name" value="Hrt3/FBXO9_C"/>
</dbReference>
<dbReference type="SUPFAM" id="SSF81383">
    <property type="entry name" value="F-box domain"/>
    <property type="match status" value="1"/>
</dbReference>
<keyword evidence="1" id="KW-0833">Ubl conjugation pathway</keyword>
<dbReference type="PANTHER" id="PTHR12874">
    <property type="entry name" value="F-BOX ONLY PROTEIN 48-RELATED"/>
    <property type="match status" value="1"/>
</dbReference>
<feature type="compositionally biased region" description="Polar residues" evidence="2">
    <location>
        <begin position="106"/>
        <end position="116"/>
    </location>
</feature>
<dbReference type="GO" id="GO:0019005">
    <property type="term" value="C:SCF ubiquitin ligase complex"/>
    <property type="evidence" value="ECO:0007669"/>
    <property type="project" value="TreeGrafter"/>
</dbReference>
<dbReference type="GO" id="GO:0031146">
    <property type="term" value="P:SCF-dependent proteasomal ubiquitin-dependent protein catabolic process"/>
    <property type="evidence" value="ECO:0007669"/>
    <property type="project" value="TreeGrafter"/>
</dbReference>
<feature type="region of interest" description="Disordered" evidence="2">
    <location>
        <begin position="20"/>
        <end position="55"/>
    </location>
</feature>
<dbReference type="PANTHER" id="PTHR12874:SF9">
    <property type="entry name" value="F-BOX ONLY PROTEIN 48"/>
    <property type="match status" value="1"/>
</dbReference>
<evidence type="ECO:0000259" key="3">
    <source>
        <dbReference type="Pfam" id="PF19270"/>
    </source>
</evidence>
<dbReference type="Proteomes" id="UP000886523">
    <property type="component" value="Unassembled WGS sequence"/>
</dbReference>
<dbReference type="GO" id="GO:0005737">
    <property type="term" value="C:cytoplasm"/>
    <property type="evidence" value="ECO:0007669"/>
    <property type="project" value="TreeGrafter"/>
</dbReference>